<accession>A0AA42J1C2</accession>
<evidence type="ECO:0000313" key="1">
    <source>
        <dbReference type="EMBL" id="MDA3732031.1"/>
    </source>
</evidence>
<proteinExistence type="predicted"/>
<dbReference type="Proteomes" id="UP001169242">
    <property type="component" value="Unassembled WGS sequence"/>
</dbReference>
<evidence type="ECO:0008006" key="3">
    <source>
        <dbReference type="Google" id="ProtNLM"/>
    </source>
</evidence>
<dbReference type="EMBL" id="JAQIFT010000044">
    <property type="protein sequence ID" value="MDA3732031.1"/>
    <property type="molecule type" value="Genomic_DNA"/>
</dbReference>
<comment type="caution">
    <text evidence="1">The sequence shown here is derived from an EMBL/GenBank/DDBJ whole genome shotgun (WGS) entry which is preliminary data.</text>
</comment>
<keyword evidence="2" id="KW-1185">Reference proteome</keyword>
<sequence>MRYTIETLQVSSLDWNAKGDKRILQNIRNLLTTWRYEVAYDRTKGLDPSILYLPKDDAIALYTAEVYRLLETYQPDVEVVSVDLIKIDEEGNIDFKVVVEL</sequence>
<reference evidence="1" key="1">
    <citation type="journal article" date="2023" name="Int. J. Syst. Evol. Microbiol.">
        <title>&lt;i&gt;Holtiella tumoricola&lt;/i&gt; gen. nov. sp. nov., isolated from a human clinical sample.</title>
        <authorList>
            <person name="Allen-Vercoe E."/>
            <person name="Daigneault M.C."/>
            <person name="Vancuren S.J."/>
            <person name="Cochrane K."/>
            <person name="O'Neal L.L."/>
            <person name="Sankaranarayanan K."/>
            <person name="Lawson P.A."/>
        </authorList>
    </citation>
    <scope>NUCLEOTIDE SEQUENCE</scope>
    <source>
        <strain evidence="1">CC70A</strain>
    </source>
</reference>
<dbReference type="Gene3D" id="3.10.450.40">
    <property type="match status" value="1"/>
</dbReference>
<organism evidence="1 2">
    <name type="scientific">Holtiella tumoricola</name>
    <dbReference type="NCBI Taxonomy" id="3018743"/>
    <lineage>
        <taxon>Bacteria</taxon>
        <taxon>Bacillati</taxon>
        <taxon>Bacillota</taxon>
        <taxon>Clostridia</taxon>
        <taxon>Lachnospirales</taxon>
        <taxon>Cellulosilyticaceae</taxon>
        <taxon>Holtiella</taxon>
    </lineage>
</organism>
<dbReference type="SUPFAM" id="SSF160719">
    <property type="entry name" value="gpW/gp25-like"/>
    <property type="match status" value="1"/>
</dbReference>
<protein>
    <recommendedName>
        <fullName evidence="3">IraD/Gp25-like domain-containing protein</fullName>
    </recommendedName>
</protein>
<dbReference type="RefSeq" id="WP_271012324.1">
    <property type="nucleotide sequence ID" value="NZ_JAQIFT010000044.1"/>
</dbReference>
<dbReference type="AlphaFoldDB" id="A0AA42J1C2"/>
<gene>
    <name evidence="1" type="ORF">PBV87_11115</name>
</gene>
<name>A0AA42J1C2_9FIRM</name>
<evidence type="ECO:0000313" key="2">
    <source>
        <dbReference type="Proteomes" id="UP001169242"/>
    </source>
</evidence>